<keyword evidence="5" id="KW-0408">Iron</keyword>
<evidence type="ECO:0000256" key="2">
    <source>
        <dbReference type="ARBA" id="ARBA00022723"/>
    </source>
</evidence>
<keyword evidence="4" id="KW-0560">Oxidoreductase</keyword>
<dbReference type="InterPro" id="IPR051178">
    <property type="entry name" value="TfdA_dioxygenase"/>
</dbReference>
<evidence type="ECO:0000313" key="8">
    <source>
        <dbReference type="Proteomes" id="UP000229498"/>
    </source>
</evidence>
<dbReference type="Gene3D" id="3.60.130.10">
    <property type="entry name" value="Clavaminate synthase-like"/>
    <property type="match status" value="1"/>
</dbReference>
<protein>
    <submittedName>
        <fullName evidence="7">2,4-dichlorophenoxyacetate dioxygenase</fullName>
    </submittedName>
</protein>
<dbReference type="InterPro" id="IPR003819">
    <property type="entry name" value="TauD/TfdA-like"/>
</dbReference>
<dbReference type="AlphaFoldDB" id="A0A2M9G2F2"/>
<dbReference type="GO" id="GO:0046872">
    <property type="term" value="F:metal ion binding"/>
    <property type="evidence" value="ECO:0007669"/>
    <property type="project" value="UniProtKB-KW"/>
</dbReference>
<feature type="domain" description="TauD/TfdA-like" evidence="6">
    <location>
        <begin position="7"/>
        <end position="281"/>
    </location>
</feature>
<evidence type="ECO:0000256" key="1">
    <source>
        <dbReference type="ARBA" id="ARBA00005896"/>
    </source>
</evidence>
<dbReference type="InterPro" id="IPR042098">
    <property type="entry name" value="TauD-like_sf"/>
</dbReference>
<keyword evidence="3 7" id="KW-0223">Dioxygenase</keyword>
<sequence length="301" mass="34366">MTLKIWPVTESFAAEVDGVDLSQPLDADTVEEIKQAFWKYAVLVFPDQKLTQDQHVDFARHIGPLEESIARHRKDIKPRLRLDLADVSNLNDRDEILEEDHRLRQFQLGNRLWHTDSSFKFVPGRASLLYGRAVPPAGGRTEFADERAAWDALDAATQAKLDGLIAEHCIRYSRMRMGFDNFSEEEIRQMPPVPQVLVRTIPETGRKNLYLASHALKIVGMEDEAARKLIDDLIAHATQRQFVYSHRWRANDLVMWDNRCTMHRGTPFDDLVYKRDVQRATVAEPANSVEMAGLPLPGIAA</sequence>
<evidence type="ECO:0000256" key="3">
    <source>
        <dbReference type="ARBA" id="ARBA00022964"/>
    </source>
</evidence>
<keyword evidence="8" id="KW-1185">Reference proteome</keyword>
<dbReference type="OrthoDB" id="7346227at2"/>
<dbReference type="RefSeq" id="WP_109793179.1">
    <property type="nucleotide sequence ID" value="NZ_PHIG01000031.1"/>
</dbReference>
<proteinExistence type="inferred from homology"/>
<evidence type="ECO:0000259" key="6">
    <source>
        <dbReference type="Pfam" id="PF02668"/>
    </source>
</evidence>
<dbReference type="PANTHER" id="PTHR43779">
    <property type="entry name" value="DIOXYGENASE RV0097-RELATED"/>
    <property type="match status" value="1"/>
</dbReference>
<comment type="similarity">
    <text evidence="1">Belongs to the TfdA dioxygenase family.</text>
</comment>
<gene>
    <name evidence="7" type="ORF">CVT23_09005</name>
</gene>
<organism evidence="7 8">
    <name type="scientific">Minwuia thermotolerans</name>
    <dbReference type="NCBI Taxonomy" id="2056226"/>
    <lineage>
        <taxon>Bacteria</taxon>
        <taxon>Pseudomonadati</taxon>
        <taxon>Pseudomonadota</taxon>
        <taxon>Alphaproteobacteria</taxon>
        <taxon>Minwuiales</taxon>
        <taxon>Minwuiaceae</taxon>
        <taxon>Minwuia</taxon>
    </lineage>
</organism>
<name>A0A2M9G2F2_9PROT</name>
<reference evidence="7 8" key="1">
    <citation type="submission" date="2017-11" db="EMBL/GenBank/DDBJ databases">
        <title>Draft genome sequence of Rhizobiales bacterium SY3-13.</title>
        <authorList>
            <person name="Sun C."/>
        </authorList>
    </citation>
    <scope>NUCLEOTIDE SEQUENCE [LARGE SCALE GENOMIC DNA]</scope>
    <source>
        <strain evidence="7 8">SY3-13</strain>
    </source>
</reference>
<dbReference type="PANTHER" id="PTHR43779:SF3">
    <property type="entry name" value="(3R)-3-[(CARBOXYMETHYL)AMINO]FATTY ACID OXYGENASE_DECARBOXYLASE"/>
    <property type="match status" value="1"/>
</dbReference>
<dbReference type="SUPFAM" id="SSF51197">
    <property type="entry name" value="Clavaminate synthase-like"/>
    <property type="match status" value="1"/>
</dbReference>
<keyword evidence="2" id="KW-0479">Metal-binding</keyword>
<dbReference type="GO" id="GO:0016706">
    <property type="term" value="F:2-oxoglutarate-dependent dioxygenase activity"/>
    <property type="evidence" value="ECO:0007669"/>
    <property type="project" value="UniProtKB-ARBA"/>
</dbReference>
<comment type="caution">
    <text evidence="7">The sequence shown here is derived from an EMBL/GenBank/DDBJ whole genome shotgun (WGS) entry which is preliminary data.</text>
</comment>
<evidence type="ECO:0000256" key="4">
    <source>
        <dbReference type="ARBA" id="ARBA00023002"/>
    </source>
</evidence>
<dbReference type="Proteomes" id="UP000229498">
    <property type="component" value="Unassembled WGS sequence"/>
</dbReference>
<accession>A0A2M9G2F2</accession>
<evidence type="ECO:0000313" key="7">
    <source>
        <dbReference type="EMBL" id="PJK29902.1"/>
    </source>
</evidence>
<dbReference type="Pfam" id="PF02668">
    <property type="entry name" value="TauD"/>
    <property type="match status" value="1"/>
</dbReference>
<evidence type="ECO:0000256" key="5">
    <source>
        <dbReference type="ARBA" id="ARBA00023004"/>
    </source>
</evidence>
<dbReference type="EMBL" id="PHIG01000031">
    <property type="protein sequence ID" value="PJK29902.1"/>
    <property type="molecule type" value="Genomic_DNA"/>
</dbReference>